<gene>
    <name evidence="3" type="ORF">MKW98_000240</name>
</gene>
<comment type="similarity">
    <text evidence="1">Belongs to the complex I 49 kDa subunit family.</text>
</comment>
<name>A0AAD4S3C6_9MAGN</name>
<comment type="caution">
    <text evidence="3">The sequence shown here is derived from an EMBL/GenBank/DDBJ whole genome shotgun (WGS) entry which is preliminary data.</text>
</comment>
<evidence type="ECO:0000256" key="1">
    <source>
        <dbReference type="ARBA" id="ARBA00005769"/>
    </source>
</evidence>
<accession>A0AAD4S3C6</accession>
<organism evidence="3 4">
    <name type="scientific">Papaver atlanticum</name>
    <dbReference type="NCBI Taxonomy" id="357466"/>
    <lineage>
        <taxon>Eukaryota</taxon>
        <taxon>Viridiplantae</taxon>
        <taxon>Streptophyta</taxon>
        <taxon>Embryophyta</taxon>
        <taxon>Tracheophyta</taxon>
        <taxon>Spermatophyta</taxon>
        <taxon>Magnoliopsida</taxon>
        <taxon>Ranunculales</taxon>
        <taxon>Papaveraceae</taxon>
        <taxon>Papaveroideae</taxon>
        <taxon>Papaver</taxon>
    </lineage>
</organism>
<keyword evidence="4" id="KW-1185">Reference proteome</keyword>
<evidence type="ECO:0000313" key="4">
    <source>
        <dbReference type="Proteomes" id="UP001202328"/>
    </source>
</evidence>
<dbReference type="GO" id="GO:0051287">
    <property type="term" value="F:NAD binding"/>
    <property type="evidence" value="ECO:0007669"/>
    <property type="project" value="InterPro"/>
</dbReference>
<dbReference type="Gene3D" id="1.10.645.10">
    <property type="entry name" value="Cytochrome-c3 Hydrogenase, chain B"/>
    <property type="match status" value="1"/>
</dbReference>
<dbReference type="GO" id="GO:0006120">
    <property type="term" value="P:mitochondrial electron transport, NADH to ubiquinone"/>
    <property type="evidence" value="ECO:0007669"/>
    <property type="project" value="TreeGrafter"/>
</dbReference>
<dbReference type="GO" id="GO:0016651">
    <property type="term" value="F:oxidoreductase activity, acting on NAD(P)H"/>
    <property type="evidence" value="ECO:0007669"/>
    <property type="project" value="InterPro"/>
</dbReference>
<dbReference type="GO" id="GO:0005739">
    <property type="term" value="C:mitochondrion"/>
    <property type="evidence" value="ECO:0007669"/>
    <property type="project" value="GOC"/>
</dbReference>
<protein>
    <recommendedName>
        <fullName evidence="2">NADH-quinone oxidoreductase subunit D domain-containing protein</fullName>
    </recommendedName>
</protein>
<dbReference type="PANTHER" id="PTHR11993:SF10">
    <property type="entry name" value="NADH DEHYDROGENASE [UBIQUINONE] IRON-SULFUR PROTEIN 2, MITOCHONDRIAL"/>
    <property type="match status" value="1"/>
</dbReference>
<dbReference type="InterPro" id="IPR001135">
    <property type="entry name" value="NADH_Q_OxRdtase_suD"/>
</dbReference>
<dbReference type="GO" id="GO:0048038">
    <property type="term" value="F:quinone binding"/>
    <property type="evidence" value="ECO:0007669"/>
    <property type="project" value="InterPro"/>
</dbReference>
<dbReference type="InterPro" id="IPR029014">
    <property type="entry name" value="NiFe-Hase_large"/>
</dbReference>
<dbReference type="PANTHER" id="PTHR11993">
    <property type="entry name" value="NADH-UBIQUINONE OXIDOREDUCTASE 49 KDA SUBUNIT"/>
    <property type="match status" value="1"/>
</dbReference>
<evidence type="ECO:0000313" key="3">
    <source>
        <dbReference type="EMBL" id="KAI3860549.1"/>
    </source>
</evidence>
<dbReference type="InterPro" id="IPR022885">
    <property type="entry name" value="NDH1_su_D/H"/>
</dbReference>
<dbReference type="AlphaFoldDB" id="A0AAD4S3C6"/>
<reference evidence="3" key="1">
    <citation type="submission" date="2022-04" db="EMBL/GenBank/DDBJ databases">
        <title>A functionally conserved STORR gene fusion in Papaver species that diverged 16.8 million years ago.</title>
        <authorList>
            <person name="Catania T."/>
        </authorList>
    </citation>
    <scope>NUCLEOTIDE SEQUENCE</scope>
    <source>
        <strain evidence="3">S-188037</strain>
    </source>
</reference>
<dbReference type="EMBL" id="JAJJMB010014404">
    <property type="protein sequence ID" value="KAI3860549.1"/>
    <property type="molecule type" value="Genomic_DNA"/>
</dbReference>
<sequence>MLTGNRIWKQRLVDIGTVTAQQAKDWGFSGVMLRGSGVCWDSRRAAPYDVHDQSDPDVPVGTRGDRYSASMRPSVKYSWEGAGGLASDLDKVESVPSVLSFAG</sequence>
<feature type="domain" description="NADH-quinone oxidoreductase subunit D" evidence="2">
    <location>
        <begin position="1"/>
        <end position="68"/>
    </location>
</feature>
<dbReference type="SUPFAM" id="SSF56762">
    <property type="entry name" value="HydB/Nqo4-like"/>
    <property type="match status" value="1"/>
</dbReference>
<dbReference type="Pfam" id="PF00346">
    <property type="entry name" value="Complex1_49kDa"/>
    <property type="match status" value="1"/>
</dbReference>
<proteinExistence type="inferred from homology"/>
<dbReference type="Proteomes" id="UP001202328">
    <property type="component" value="Unassembled WGS sequence"/>
</dbReference>
<evidence type="ECO:0000259" key="2">
    <source>
        <dbReference type="Pfam" id="PF00346"/>
    </source>
</evidence>